<dbReference type="Proteomes" id="UP000637906">
    <property type="component" value="Unassembled WGS sequence"/>
</dbReference>
<dbReference type="InterPro" id="IPR011990">
    <property type="entry name" value="TPR-like_helical_dom_sf"/>
</dbReference>
<comment type="cofactor">
    <cofactor evidence="6">
        <name>Zn(2+)</name>
        <dbReference type="ChEBI" id="CHEBI:29105"/>
    </cofactor>
    <text evidence="6">Binds 1 zinc ion per subunit.</text>
</comment>
<evidence type="ECO:0000256" key="3">
    <source>
        <dbReference type="ARBA" id="ARBA00022801"/>
    </source>
</evidence>
<evidence type="ECO:0000256" key="5">
    <source>
        <dbReference type="ARBA" id="ARBA00023049"/>
    </source>
</evidence>
<dbReference type="Pfam" id="PF01435">
    <property type="entry name" value="Peptidase_M48"/>
    <property type="match status" value="1"/>
</dbReference>
<dbReference type="Gene3D" id="1.25.40.10">
    <property type="entry name" value="Tetratricopeptide repeat domain"/>
    <property type="match status" value="1"/>
</dbReference>
<keyword evidence="7" id="KW-0732">Signal</keyword>
<keyword evidence="4 6" id="KW-0862">Zinc</keyword>
<evidence type="ECO:0000259" key="8">
    <source>
        <dbReference type="Pfam" id="PF01435"/>
    </source>
</evidence>
<protein>
    <submittedName>
        <fullName evidence="10">Peptidase M48</fullName>
    </submittedName>
</protein>
<evidence type="ECO:0000259" key="9">
    <source>
        <dbReference type="Pfam" id="PF09976"/>
    </source>
</evidence>
<dbReference type="PANTHER" id="PTHR22726:SF1">
    <property type="entry name" value="METALLOENDOPEPTIDASE OMA1, MITOCHONDRIAL"/>
    <property type="match status" value="1"/>
</dbReference>
<proteinExistence type="inferred from homology"/>
<gene>
    <name evidence="10" type="ORF">sL5_00830</name>
</gene>
<dbReference type="CDD" id="cd07324">
    <property type="entry name" value="M48C_Oma1-like"/>
    <property type="match status" value="1"/>
</dbReference>
<organism evidence="10 11">
    <name type="scientific">Candidatus Mesenet longicola</name>
    <dbReference type="NCBI Taxonomy" id="1892558"/>
    <lineage>
        <taxon>Bacteria</taxon>
        <taxon>Pseudomonadati</taxon>
        <taxon>Pseudomonadota</taxon>
        <taxon>Alphaproteobacteria</taxon>
        <taxon>Rickettsiales</taxon>
        <taxon>Anaplasmataceae</taxon>
        <taxon>Candidatus Mesenet</taxon>
    </lineage>
</organism>
<dbReference type="GO" id="GO:0004222">
    <property type="term" value="F:metalloendopeptidase activity"/>
    <property type="evidence" value="ECO:0007669"/>
    <property type="project" value="InterPro"/>
</dbReference>
<evidence type="ECO:0000256" key="1">
    <source>
        <dbReference type="ARBA" id="ARBA00022670"/>
    </source>
</evidence>
<accession>A0A8J3MNP1</accession>
<evidence type="ECO:0000313" key="10">
    <source>
        <dbReference type="EMBL" id="GHM59090.1"/>
    </source>
</evidence>
<keyword evidence="11" id="KW-1185">Reference proteome</keyword>
<evidence type="ECO:0000256" key="7">
    <source>
        <dbReference type="SAM" id="SignalP"/>
    </source>
</evidence>
<keyword evidence="2" id="KW-0479">Metal-binding</keyword>
<evidence type="ECO:0000256" key="6">
    <source>
        <dbReference type="RuleBase" id="RU003983"/>
    </source>
</evidence>
<dbReference type="EMBL" id="BNGU01000002">
    <property type="protein sequence ID" value="GHM59090.1"/>
    <property type="molecule type" value="Genomic_DNA"/>
</dbReference>
<dbReference type="GO" id="GO:0016020">
    <property type="term" value="C:membrane"/>
    <property type="evidence" value="ECO:0007669"/>
    <property type="project" value="TreeGrafter"/>
</dbReference>
<keyword evidence="3 6" id="KW-0378">Hydrolase</keyword>
<dbReference type="InterPro" id="IPR018704">
    <property type="entry name" value="SecYEG/CpoB_TPR"/>
</dbReference>
<keyword evidence="5 6" id="KW-0482">Metalloprotease</keyword>
<feature type="domain" description="Ancillary SecYEG translocon subunit/Cell division coordinator CpoB TPR" evidence="9">
    <location>
        <begin position="259"/>
        <end position="335"/>
    </location>
</feature>
<dbReference type="Pfam" id="PF09976">
    <property type="entry name" value="TPR_21"/>
    <property type="match status" value="1"/>
</dbReference>
<keyword evidence="1 6" id="KW-0645">Protease</keyword>
<evidence type="ECO:0000313" key="11">
    <source>
        <dbReference type="Proteomes" id="UP000637906"/>
    </source>
</evidence>
<dbReference type="GO" id="GO:0051603">
    <property type="term" value="P:proteolysis involved in protein catabolic process"/>
    <property type="evidence" value="ECO:0007669"/>
    <property type="project" value="TreeGrafter"/>
</dbReference>
<name>A0A8J3MNP1_9RICK</name>
<dbReference type="Gene3D" id="3.30.2010.10">
    <property type="entry name" value="Metalloproteases ('zincins'), catalytic domain"/>
    <property type="match status" value="1"/>
</dbReference>
<comment type="similarity">
    <text evidence="6">Belongs to the peptidase M48 family.</text>
</comment>
<dbReference type="InterPro" id="IPR051156">
    <property type="entry name" value="Mito/Outer_Membr_Metalloprot"/>
</dbReference>
<dbReference type="AlphaFoldDB" id="A0A8J3MNP1"/>
<dbReference type="GO" id="GO:0046872">
    <property type="term" value="F:metal ion binding"/>
    <property type="evidence" value="ECO:0007669"/>
    <property type="project" value="UniProtKB-KW"/>
</dbReference>
<reference evidence="10 11" key="1">
    <citation type="journal article" date="2021" name="Microb. Ecol.">
        <title>Candidatus Mesenet longicola: Novel Endosymbionts of Brontispa longissima that Induce Cytoplasmic Incompatibility.</title>
        <authorList>
            <person name="Takano S."/>
            <person name="Gotoh Y."/>
            <person name="Hayashi T."/>
        </authorList>
    </citation>
    <scope>NUCLEOTIDE SEQUENCE [LARGE SCALE GENOMIC DNA]</scope>
    <source>
        <strain evidence="10">L5</strain>
    </source>
</reference>
<feature type="domain" description="Peptidase M48" evidence="8">
    <location>
        <begin position="32"/>
        <end position="211"/>
    </location>
</feature>
<evidence type="ECO:0000256" key="2">
    <source>
        <dbReference type="ARBA" id="ARBA00022723"/>
    </source>
</evidence>
<dbReference type="SUPFAM" id="SSF48452">
    <property type="entry name" value="TPR-like"/>
    <property type="match status" value="1"/>
</dbReference>
<feature type="chain" id="PRO_5035168140" evidence="7">
    <location>
        <begin position="22"/>
        <end position="428"/>
    </location>
</feature>
<comment type="caution">
    <text evidence="10">The sequence shown here is derived from an EMBL/GenBank/DDBJ whole genome shotgun (WGS) entry which is preliminary data.</text>
</comment>
<feature type="signal peptide" evidence="7">
    <location>
        <begin position="1"/>
        <end position="21"/>
    </location>
</feature>
<sequence>MNAKFYSFLLILFFCHTNSYAIQLIRDSEAESIIRELTVPLFKAANVDSNLVKVFIVDDKALNAYVIDNNNIFINLGLIQYSTSPYPMLGVIAHELGHIAAGHVLQRDNDINNAKIAVYASYLLGIISAITVDPAIGTALIQGGSHLGERAFLNNNRVQEEIADQYALKYLDSAGYSNSGIQDILRYLDKSEHPQIDQYSLTHPLSSKRLFYVQNYQAINNIQPIPADKLYRFKRLVTKLDAFSSPINTLLDKYSDESDLSKYACAIIYYRQSKIDKSIEQLESLIEDSPQDPYYHELKGEILYKIGKIDQSAASYKQALSLVKNQSTLIKLQLSQALLLKDPQEAVFYLERASAEEKNSPFIWKQLAIAYGRSGNIGMSYFALTKKAFLEEDTSKFKKYSELAIKNLPQDSPYLLQIDDMLKYYIKM</sequence>
<dbReference type="InterPro" id="IPR001915">
    <property type="entry name" value="Peptidase_M48"/>
</dbReference>
<evidence type="ECO:0000256" key="4">
    <source>
        <dbReference type="ARBA" id="ARBA00022833"/>
    </source>
</evidence>
<dbReference type="PANTHER" id="PTHR22726">
    <property type="entry name" value="METALLOENDOPEPTIDASE OMA1"/>
    <property type="match status" value="1"/>
</dbReference>